<protein>
    <submittedName>
        <fullName evidence="2">Uncharacterized protein</fullName>
    </submittedName>
</protein>
<gene>
    <name evidence="2" type="ORF">H9812_04020</name>
</gene>
<comment type="caution">
    <text evidence="2">The sequence shown here is derived from an EMBL/GenBank/DDBJ whole genome shotgun (WGS) entry which is preliminary data.</text>
</comment>
<dbReference type="AlphaFoldDB" id="A0A9D2DX03"/>
<proteinExistence type="predicted"/>
<accession>A0A9D2DX03</accession>
<evidence type="ECO:0000313" key="2">
    <source>
        <dbReference type="EMBL" id="HIZ24625.1"/>
    </source>
</evidence>
<keyword evidence="1" id="KW-0812">Transmembrane</keyword>
<evidence type="ECO:0000256" key="1">
    <source>
        <dbReference type="SAM" id="Phobius"/>
    </source>
</evidence>
<feature type="transmembrane region" description="Helical" evidence="1">
    <location>
        <begin position="108"/>
        <end position="129"/>
    </location>
</feature>
<organism evidence="2 3">
    <name type="scientific">Candidatus Gallimonas intestinigallinarum</name>
    <dbReference type="NCBI Taxonomy" id="2838604"/>
    <lineage>
        <taxon>Bacteria</taxon>
        <taxon>Bacillati</taxon>
        <taxon>Bacillota</taxon>
        <taxon>Clostridia</taxon>
        <taxon>Candidatus Gallimonas</taxon>
    </lineage>
</organism>
<dbReference type="EMBL" id="DXBS01000077">
    <property type="protein sequence ID" value="HIZ24625.1"/>
    <property type="molecule type" value="Genomic_DNA"/>
</dbReference>
<sequence length="135" mass="14389">MNIFKNKSIVAYISLVIPVLAVVLAIIGGATKGLLGDTFSWVIVLFLVLGAVVSIAAFLFPKVEIIQAIAPIFYGLALGLIMLDGVEVISYGLIGIDNDVGGQMSLTFLYLILGAVTFILSIVSAFFSYTKKVKE</sequence>
<reference evidence="2" key="1">
    <citation type="journal article" date="2021" name="PeerJ">
        <title>Extensive microbial diversity within the chicken gut microbiome revealed by metagenomics and culture.</title>
        <authorList>
            <person name="Gilroy R."/>
            <person name="Ravi A."/>
            <person name="Getino M."/>
            <person name="Pursley I."/>
            <person name="Horton D.L."/>
            <person name="Alikhan N.F."/>
            <person name="Baker D."/>
            <person name="Gharbi K."/>
            <person name="Hall N."/>
            <person name="Watson M."/>
            <person name="Adriaenssens E.M."/>
            <person name="Foster-Nyarko E."/>
            <person name="Jarju S."/>
            <person name="Secka A."/>
            <person name="Antonio M."/>
            <person name="Oren A."/>
            <person name="Chaudhuri R.R."/>
            <person name="La Ragione R."/>
            <person name="Hildebrand F."/>
            <person name="Pallen M.J."/>
        </authorList>
    </citation>
    <scope>NUCLEOTIDE SEQUENCE</scope>
    <source>
        <strain evidence="2">CHK33-5263</strain>
    </source>
</reference>
<feature type="transmembrane region" description="Helical" evidence="1">
    <location>
        <begin position="39"/>
        <end position="60"/>
    </location>
</feature>
<keyword evidence="1" id="KW-0472">Membrane</keyword>
<feature type="transmembrane region" description="Helical" evidence="1">
    <location>
        <begin position="9"/>
        <end position="27"/>
    </location>
</feature>
<evidence type="ECO:0000313" key="3">
    <source>
        <dbReference type="Proteomes" id="UP000824044"/>
    </source>
</evidence>
<name>A0A9D2DX03_9FIRM</name>
<feature type="transmembrane region" description="Helical" evidence="1">
    <location>
        <begin position="72"/>
        <end position="96"/>
    </location>
</feature>
<dbReference type="Proteomes" id="UP000824044">
    <property type="component" value="Unassembled WGS sequence"/>
</dbReference>
<keyword evidence="1" id="KW-1133">Transmembrane helix</keyword>
<reference evidence="2" key="2">
    <citation type="submission" date="2021-04" db="EMBL/GenBank/DDBJ databases">
        <authorList>
            <person name="Gilroy R."/>
        </authorList>
    </citation>
    <scope>NUCLEOTIDE SEQUENCE</scope>
    <source>
        <strain evidence="2">CHK33-5263</strain>
    </source>
</reference>